<dbReference type="Gene3D" id="2.60.40.1080">
    <property type="match status" value="2"/>
</dbReference>
<gene>
    <name evidence="5" type="ORF">GCM10008018_72540</name>
</gene>
<feature type="region of interest" description="Disordered" evidence="1">
    <location>
        <begin position="27"/>
        <end position="46"/>
    </location>
</feature>
<dbReference type="InterPro" id="IPR008964">
    <property type="entry name" value="Invasin/intimin_cell_adhesion"/>
</dbReference>
<evidence type="ECO:0000313" key="5">
    <source>
        <dbReference type="EMBL" id="GGA17981.1"/>
    </source>
</evidence>
<evidence type="ECO:0000259" key="4">
    <source>
        <dbReference type="Pfam" id="PF18964"/>
    </source>
</evidence>
<name>A0ABQ1FK93_9BACL</name>
<keyword evidence="6" id="KW-1185">Reference proteome</keyword>
<evidence type="ECO:0000256" key="2">
    <source>
        <dbReference type="SAM" id="SignalP"/>
    </source>
</evidence>
<feature type="compositionally biased region" description="Polar residues" evidence="1">
    <location>
        <begin position="35"/>
        <end position="44"/>
    </location>
</feature>
<evidence type="ECO:0000313" key="6">
    <source>
        <dbReference type="Proteomes" id="UP000615455"/>
    </source>
</evidence>
<accession>A0ABQ1FK93</accession>
<dbReference type="Pfam" id="PF02368">
    <property type="entry name" value="Big_2"/>
    <property type="match status" value="1"/>
</dbReference>
<keyword evidence="2" id="KW-0732">Signal</keyword>
<dbReference type="SUPFAM" id="SSF49373">
    <property type="entry name" value="Invasin/intimin cell-adhesion fragments"/>
    <property type="match status" value="2"/>
</dbReference>
<evidence type="ECO:0000259" key="3">
    <source>
        <dbReference type="Pfam" id="PF02368"/>
    </source>
</evidence>
<dbReference type="Pfam" id="PF26182">
    <property type="entry name" value="Ig_NUP210_5th"/>
    <property type="match status" value="1"/>
</dbReference>
<feature type="signal peptide" evidence="2">
    <location>
        <begin position="1"/>
        <end position="29"/>
    </location>
</feature>
<sequence length="524" mass="55937">MNFFKLTALLVLSSIIINMSSTVNSPVKAAGSYPPKTQQSQPKTVYSEPVRAKPGVYWYQLDAGGFRADYSGGQMDVGWNGNCNNPRPVDSTVPDDVNLSSWPGSTWLDGSNNPIPSGGVQNVRLDTVSYASALSFSPVGGNPKITSSKTAIISSETGESYLNTQYSVFMNRPNGCPKAIVEYDTPVDIIWAGDVTEEKEIGVNPDSTIGVSQTVQIRANVRTKNYGDTDYGSNPWVDVTNRASETTWESEDTSIATVNSSGLVTGVSGGTVKIHAIWDNGTYRISDAATITVTTSPGMTVDAHDFCTSEGVATFQLVAHLTKSDGRTYDLTSHPDMTWSSSNPTIATIDQSGMVTSMGISGTAYITAHIVIPAQGIDEIGSASINVKVCSGGGGGSCPSTIGPPATVETRPASTLDPNVSGVNLADNRGAEKFNVLQGIPTTESLYTNVLAHNYLYNQNWSQQSGKTTYACSITITYPLIWQDPGPCIPNPPPGGGCTPTWIDKNATENKTYTFDIHRDYSYW</sequence>
<dbReference type="Proteomes" id="UP000615455">
    <property type="component" value="Unassembled WGS sequence"/>
</dbReference>
<evidence type="ECO:0008006" key="7">
    <source>
        <dbReference type="Google" id="ProtNLM"/>
    </source>
</evidence>
<dbReference type="EMBL" id="BMHE01000103">
    <property type="protein sequence ID" value="GGA17981.1"/>
    <property type="molecule type" value="Genomic_DNA"/>
</dbReference>
<comment type="caution">
    <text evidence="5">The sequence shown here is derived from an EMBL/GenBank/DDBJ whole genome shotgun (WGS) entry which is preliminary data.</text>
</comment>
<dbReference type="Pfam" id="PF18964">
    <property type="entry name" value="DUF5704"/>
    <property type="match status" value="1"/>
</dbReference>
<feature type="domain" description="BIG2" evidence="3">
    <location>
        <begin position="242"/>
        <end position="282"/>
    </location>
</feature>
<feature type="chain" id="PRO_5046695684" description="BIG2 domain-containing protein" evidence="2">
    <location>
        <begin position="30"/>
        <end position="524"/>
    </location>
</feature>
<reference evidence="6" key="1">
    <citation type="journal article" date="2019" name="Int. J. Syst. Evol. Microbiol.">
        <title>The Global Catalogue of Microorganisms (GCM) 10K type strain sequencing project: providing services to taxonomists for standard genome sequencing and annotation.</title>
        <authorList>
            <consortium name="The Broad Institute Genomics Platform"/>
            <consortium name="The Broad Institute Genome Sequencing Center for Infectious Disease"/>
            <person name="Wu L."/>
            <person name="Ma J."/>
        </authorList>
    </citation>
    <scope>NUCLEOTIDE SEQUENCE [LARGE SCALE GENOMIC DNA]</scope>
    <source>
        <strain evidence="6">CGMCC 1.15043</strain>
    </source>
</reference>
<dbReference type="InterPro" id="IPR003343">
    <property type="entry name" value="Big_2"/>
</dbReference>
<proteinExistence type="predicted"/>
<evidence type="ECO:0000256" key="1">
    <source>
        <dbReference type="SAM" id="MobiDB-lite"/>
    </source>
</evidence>
<dbReference type="InterPro" id="IPR043759">
    <property type="entry name" value="DUF5704"/>
</dbReference>
<protein>
    <recommendedName>
        <fullName evidence="7">BIG2 domain-containing protein</fullName>
    </recommendedName>
</protein>
<organism evidence="5 6">
    <name type="scientific">Paenibacillus marchantiophytorum</name>
    <dbReference type="NCBI Taxonomy" id="1619310"/>
    <lineage>
        <taxon>Bacteria</taxon>
        <taxon>Bacillati</taxon>
        <taxon>Bacillota</taxon>
        <taxon>Bacilli</taxon>
        <taxon>Bacillales</taxon>
        <taxon>Paenibacillaceae</taxon>
        <taxon>Paenibacillus</taxon>
    </lineage>
</organism>
<feature type="domain" description="DUF5704" evidence="4">
    <location>
        <begin position="434"/>
        <end position="524"/>
    </location>
</feature>